<feature type="region of interest" description="Disordered" evidence="1">
    <location>
        <begin position="1"/>
        <end position="72"/>
    </location>
</feature>
<dbReference type="SMART" id="SM00456">
    <property type="entry name" value="WW"/>
    <property type="match status" value="1"/>
</dbReference>
<proteinExistence type="predicted"/>
<gene>
    <name evidence="3" type="ORF">BDZ94DRAFT_1169771</name>
</gene>
<feature type="compositionally biased region" description="Low complexity" evidence="1">
    <location>
        <begin position="59"/>
        <end position="72"/>
    </location>
</feature>
<feature type="compositionally biased region" description="Basic and acidic residues" evidence="1">
    <location>
        <begin position="18"/>
        <end position="34"/>
    </location>
</feature>
<feature type="region of interest" description="Disordered" evidence="1">
    <location>
        <begin position="227"/>
        <end position="252"/>
    </location>
</feature>
<dbReference type="InterPro" id="IPR001202">
    <property type="entry name" value="WW_dom"/>
</dbReference>
<feature type="compositionally biased region" description="Low complexity" evidence="1">
    <location>
        <begin position="1"/>
        <end position="17"/>
    </location>
</feature>
<feature type="domain" description="WW" evidence="2">
    <location>
        <begin position="68"/>
        <end position="102"/>
    </location>
</feature>
<reference evidence="3" key="1">
    <citation type="submission" date="2020-11" db="EMBL/GenBank/DDBJ databases">
        <authorList>
            <consortium name="DOE Joint Genome Institute"/>
            <person name="Ahrendt S."/>
            <person name="Riley R."/>
            <person name="Andreopoulos W."/>
            <person name="Labutti K."/>
            <person name="Pangilinan J."/>
            <person name="Ruiz-Duenas F.J."/>
            <person name="Barrasa J.M."/>
            <person name="Sanchez-Garcia M."/>
            <person name="Camarero S."/>
            <person name="Miyauchi S."/>
            <person name="Serrano A."/>
            <person name="Linde D."/>
            <person name="Babiker R."/>
            <person name="Drula E."/>
            <person name="Ayuso-Fernandez I."/>
            <person name="Pacheco R."/>
            <person name="Padilla G."/>
            <person name="Ferreira P."/>
            <person name="Barriuso J."/>
            <person name="Kellner H."/>
            <person name="Castanera R."/>
            <person name="Alfaro M."/>
            <person name="Ramirez L."/>
            <person name="Pisabarro A.G."/>
            <person name="Kuo A."/>
            <person name="Tritt A."/>
            <person name="Lipzen A."/>
            <person name="He G."/>
            <person name="Yan M."/>
            <person name="Ng V."/>
            <person name="Cullen D."/>
            <person name="Martin F."/>
            <person name="Rosso M.-N."/>
            <person name="Henrissat B."/>
            <person name="Hibbett D."/>
            <person name="Martinez A.T."/>
            <person name="Grigoriev I.V."/>
        </authorList>
    </citation>
    <scope>NUCLEOTIDE SEQUENCE</scope>
    <source>
        <strain evidence="3">CBS 247.69</strain>
    </source>
</reference>
<dbReference type="Pfam" id="PF00397">
    <property type="entry name" value="WW"/>
    <property type="match status" value="1"/>
</dbReference>
<name>A0A9P6CGY4_9AGAR</name>
<protein>
    <recommendedName>
        <fullName evidence="2">WW domain-containing protein</fullName>
    </recommendedName>
</protein>
<organism evidence="3 4">
    <name type="scientific">Collybia nuda</name>
    <dbReference type="NCBI Taxonomy" id="64659"/>
    <lineage>
        <taxon>Eukaryota</taxon>
        <taxon>Fungi</taxon>
        <taxon>Dikarya</taxon>
        <taxon>Basidiomycota</taxon>
        <taxon>Agaricomycotina</taxon>
        <taxon>Agaricomycetes</taxon>
        <taxon>Agaricomycetidae</taxon>
        <taxon>Agaricales</taxon>
        <taxon>Tricholomatineae</taxon>
        <taxon>Clitocybaceae</taxon>
        <taxon>Collybia</taxon>
    </lineage>
</organism>
<accession>A0A9P6CGY4</accession>
<evidence type="ECO:0000313" key="3">
    <source>
        <dbReference type="EMBL" id="KAF9460373.1"/>
    </source>
</evidence>
<comment type="caution">
    <text evidence="3">The sequence shown here is derived from an EMBL/GenBank/DDBJ whole genome shotgun (WGS) entry which is preliminary data.</text>
</comment>
<dbReference type="PROSITE" id="PS50020">
    <property type="entry name" value="WW_DOMAIN_2"/>
    <property type="match status" value="1"/>
</dbReference>
<dbReference type="OrthoDB" id="2444812at2759"/>
<dbReference type="Proteomes" id="UP000807353">
    <property type="component" value="Unassembled WGS sequence"/>
</dbReference>
<feature type="compositionally biased region" description="Low complexity" evidence="1">
    <location>
        <begin position="35"/>
        <end position="49"/>
    </location>
</feature>
<evidence type="ECO:0000259" key="2">
    <source>
        <dbReference type="PROSITE" id="PS50020"/>
    </source>
</evidence>
<feature type="compositionally biased region" description="Low complexity" evidence="1">
    <location>
        <begin position="103"/>
        <end position="118"/>
    </location>
</feature>
<dbReference type="CDD" id="cd00201">
    <property type="entry name" value="WW"/>
    <property type="match status" value="1"/>
</dbReference>
<dbReference type="EMBL" id="MU150299">
    <property type="protein sequence ID" value="KAF9460373.1"/>
    <property type="molecule type" value="Genomic_DNA"/>
</dbReference>
<dbReference type="AlphaFoldDB" id="A0A9P6CGY4"/>
<evidence type="ECO:0000313" key="4">
    <source>
        <dbReference type="Proteomes" id="UP000807353"/>
    </source>
</evidence>
<evidence type="ECO:0000256" key="1">
    <source>
        <dbReference type="SAM" id="MobiDB-lite"/>
    </source>
</evidence>
<dbReference type="Gene3D" id="2.20.70.10">
    <property type="match status" value="1"/>
</dbReference>
<dbReference type="SUPFAM" id="SSF51045">
    <property type="entry name" value="WW domain"/>
    <property type="match status" value="1"/>
</dbReference>
<dbReference type="InterPro" id="IPR036020">
    <property type="entry name" value="WW_dom_sf"/>
</dbReference>
<sequence length="269" mass="28816">MASTSPSTEAPASPKAAPIEEKEKSTEPTDKAQDSEPTPSTSTSTTPAEAKSEAKEEVAPATEAAQQTPPVTAWQAIFSPQFNTYYFYNHETHETTWENPLVPSTTATDPAASASTPPSNEPEPDPTSADANSSANPYAALHAAAIQAGIDPSLAHLDPTLLASIPGSAAGPGPATFTAKFNARTGQFARPDARDPTHLSEHARAARMSEFYFDVKAWEEELARRGGALMGEEGGGEGKKRKRPTKKDLERFKEQKRLKKIAKTAWLRT</sequence>
<feature type="region of interest" description="Disordered" evidence="1">
    <location>
        <begin position="100"/>
        <end position="134"/>
    </location>
</feature>
<keyword evidence="4" id="KW-1185">Reference proteome</keyword>
<dbReference type="PROSITE" id="PS01159">
    <property type="entry name" value="WW_DOMAIN_1"/>
    <property type="match status" value="1"/>
</dbReference>